<comment type="caution">
    <text evidence="8">The sequence shown here is derived from an EMBL/GenBank/DDBJ whole genome shotgun (WGS) entry which is preliminary data.</text>
</comment>
<evidence type="ECO:0000256" key="5">
    <source>
        <dbReference type="ARBA" id="ARBA00038306"/>
    </source>
</evidence>
<evidence type="ECO:0000313" key="8">
    <source>
        <dbReference type="EMBL" id="RAI26766.1"/>
    </source>
</evidence>
<dbReference type="SUPFAM" id="SSF56925">
    <property type="entry name" value="OMPA-like"/>
    <property type="match status" value="1"/>
</dbReference>
<feature type="signal peptide" evidence="6">
    <location>
        <begin position="1"/>
        <end position="23"/>
    </location>
</feature>
<feature type="chain" id="PRO_5016398072" description="Outer membrane protein beta-barrel domain-containing protein" evidence="6">
    <location>
        <begin position="24"/>
        <end position="233"/>
    </location>
</feature>
<dbReference type="Pfam" id="PF13505">
    <property type="entry name" value="OMP_b-brl"/>
    <property type="match status" value="1"/>
</dbReference>
<evidence type="ECO:0000256" key="1">
    <source>
        <dbReference type="ARBA" id="ARBA00004442"/>
    </source>
</evidence>
<organism evidence="8 9">
    <name type="scientific">Rhodobium orientis</name>
    <dbReference type="NCBI Taxonomy" id="34017"/>
    <lineage>
        <taxon>Bacteria</taxon>
        <taxon>Pseudomonadati</taxon>
        <taxon>Pseudomonadota</taxon>
        <taxon>Alphaproteobacteria</taxon>
        <taxon>Hyphomicrobiales</taxon>
        <taxon>Rhodobiaceae</taxon>
        <taxon>Rhodobium</taxon>
    </lineage>
</organism>
<evidence type="ECO:0000256" key="2">
    <source>
        <dbReference type="ARBA" id="ARBA00022729"/>
    </source>
</evidence>
<comment type="similarity">
    <text evidence="5">Belongs to the Omp25/RopB family.</text>
</comment>
<accession>A0A327JME9</accession>
<reference evidence="8 9" key="1">
    <citation type="submission" date="2017-07" db="EMBL/GenBank/DDBJ databases">
        <title>Draft Genome Sequences of Select Purple Nonsulfur Bacteria.</title>
        <authorList>
            <person name="Lasarre B."/>
            <person name="Mckinlay J.B."/>
        </authorList>
    </citation>
    <scope>NUCLEOTIDE SEQUENCE [LARGE SCALE GENOMIC DNA]</scope>
    <source>
        <strain evidence="8 9">DSM 11290</strain>
    </source>
</reference>
<keyword evidence="4" id="KW-0998">Cell outer membrane</keyword>
<dbReference type="Gene3D" id="2.40.160.20">
    <property type="match status" value="1"/>
</dbReference>
<dbReference type="InterPro" id="IPR011250">
    <property type="entry name" value="OMP/PagP_B-barrel"/>
</dbReference>
<comment type="subcellular location">
    <subcellularLocation>
        <location evidence="1">Cell outer membrane</location>
    </subcellularLocation>
</comment>
<dbReference type="OrthoDB" id="7591823at2"/>
<proteinExistence type="inferred from homology"/>
<gene>
    <name evidence="8" type="ORF">CH339_12775</name>
</gene>
<evidence type="ECO:0000256" key="6">
    <source>
        <dbReference type="SAM" id="SignalP"/>
    </source>
</evidence>
<name>A0A327JME9_9HYPH</name>
<evidence type="ECO:0000256" key="3">
    <source>
        <dbReference type="ARBA" id="ARBA00023136"/>
    </source>
</evidence>
<protein>
    <recommendedName>
        <fullName evidence="7">Outer membrane protein beta-barrel domain-containing protein</fullName>
    </recommendedName>
</protein>
<dbReference type="PANTHER" id="PTHR34001">
    <property type="entry name" value="BLL7405 PROTEIN"/>
    <property type="match status" value="1"/>
</dbReference>
<feature type="domain" description="Outer membrane protein beta-barrel" evidence="7">
    <location>
        <begin position="9"/>
        <end position="232"/>
    </location>
</feature>
<dbReference type="InterPro" id="IPR027385">
    <property type="entry name" value="Beta-barrel_OMP"/>
</dbReference>
<sequence length="233" mass="24898">MSYRSVFLALAVAGAGIAPAAAADLYTPPPPEPVFEPAPPVSALRSGFYVGVNAGLMRGTYDVTVVTLPDPPYSGYGALVGVQAGYDHYMDGFMLGVEADMGLSSLHHDTIDVFGAKNSSDMLWLSTLRGRIGAPVSNDFLVYATGGLAVAEMRMERGPDSVGRAPGHESNIHFGWTAGAGAEFAITDNVMLRGEYLYVDLSEERYNVARGLPQIDNTYSGHLIRTALSYKFH</sequence>
<keyword evidence="2 6" id="KW-0732">Signal</keyword>
<dbReference type="GO" id="GO:0009279">
    <property type="term" value="C:cell outer membrane"/>
    <property type="evidence" value="ECO:0007669"/>
    <property type="project" value="UniProtKB-SubCell"/>
</dbReference>
<dbReference type="EMBL" id="NPEV01000026">
    <property type="protein sequence ID" value="RAI26766.1"/>
    <property type="molecule type" value="Genomic_DNA"/>
</dbReference>
<dbReference type="InterPro" id="IPR051692">
    <property type="entry name" value="OMP-like"/>
</dbReference>
<dbReference type="RefSeq" id="WP_111434756.1">
    <property type="nucleotide sequence ID" value="NZ_JACIGG010000010.1"/>
</dbReference>
<keyword evidence="9" id="KW-1185">Reference proteome</keyword>
<dbReference type="Proteomes" id="UP000249299">
    <property type="component" value="Unassembled WGS sequence"/>
</dbReference>
<evidence type="ECO:0000256" key="4">
    <source>
        <dbReference type="ARBA" id="ARBA00023237"/>
    </source>
</evidence>
<evidence type="ECO:0000259" key="7">
    <source>
        <dbReference type="Pfam" id="PF13505"/>
    </source>
</evidence>
<evidence type="ECO:0000313" key="9">
    <source>
        <dbReference type="Proteomes" id="UP000249299"/>
    </source>
</evidence>
<dbReference type="PANTHER" id="PTHR34001:SF3">
    <property type="entry name" value="BLL7405 PROTEIN"/>
    <property type="match status" value="1"/>
</dbReference>
<dbReference type="AlphaFoldDB" id="A0A327JME9"/>
<keyword evidence="3" id="KW-0472">Membrane</keyword>